<proteinExistence type="predicted"/>
<dbReference type="Pfam" id="PF02661">
    <property type="entry name" value="Fic"/>
    <property type="match status" value="1"/>
</dbReference>
<evidence type="ECO:0000256" key="3">
    <source>
        <dbReference type="ARBA" id="ARBA00022737"/>
    </source>
</evidence>
<reference evidence="12" key="1">
    <citation type="submission" date="2021-06" db="EMBL/GenBank/DDBJ databases">
        <authorList>
            <person name="Kallberg Y."/>
            <person name="Tangrot J."/>
            <person name="Rosling A."/>
        </authorList>
    </citation>
    <scope>NUCLEOTIDE SEQUENCE</scope>
    <source>
        <strain evidence="12">IA702</strain>
    </source>
</reference>
<dbReference type="GO" id="GO:0016020">
    <property type="term" value="C:membrane"/>
    <property type="evidence" value="ECO:0007669"/>
    <property type="project" value="UniProtKB-SubCell"/>
</dbReference>
<comment type="caution">
    <text evidence="12">The sequence shown here is derived from an EMBL/GenBank/DDBJ whole genome shotgun (WGS) entry which is preliminary data.</text>
</comment>
<dbReference type="EMBL" id="CAJVPJ010002334">
    <property type="protein sequence ID" value="CAG8618732.1"/>
    <property type="molecule type" value="Genomic_DNA"/>
</dbReference>
<dbReference type="OrthoDB" id="439046at2759"/>
<dbReference type="SUPFAM" id="SSF140931">
    <property type="entry name" value="Fic-like"/>
    <property type="match status" value="1"/>
</dbReference>
<feature type="non-terminal residue" evidence="12">
    <location>
        <position position="442"/>
    </location>
</feature>
<keyword evidence="8" id="KW-0472">Membrane</keyword>
<name>A0A9N9D122_9GLOM</name>
<comment type="subcellular location">
    <subcellularLocation>
        <location evidence="1">Membrane</location>
        <topology evidence="1">Single-pass membrane protein</topology>
    </subcellularLocation>
</comment>
<dbReference type="PROSITE" id="PS51459">
    <property type="entry name" value="FIDO"/>
    <property type="match status" value="1"/>
</dbReference>
<evidence type="ECO:0000256" key="1">
    <source>
        <dbReference type="ARBA" id="ARBA00004167"/>
    </source>
</evidence>
<dbReference type="InterPro" id="IPR003812">
    <property type="entry name" value="Fido"/>
</dbReference>
<feature type="active site" evidence="9">
    <location>
        <position position="393"/>
    </location>
</feature>
<dbReference type="Gene3D" id="1.10.3290.10">
    <property type="entry name" value="Fido-like domain"/>
    <property type="match status" value="1"/>
</dbReference>
<evidence type="ECO:0000313" key="13">
    <source>
        <dbReference type="Proteomes" id="UP000789572"/>
    </source>
</evidence>
<evidence type="ECO:0000313" key="12">
    <source>
        <dbReference type="EMBL" id="CAG8618732.1"/>
    </source>
</evidence>
<keyword evidence="7" id="KW-1133">Transmembrane helix</keyword>
<keyword evidence="2" id="KW-0812">Transmembrane</keyword>
<evidence type="ECO:0000256" key="7">
    <source>
        <dbReference type="ARBA" id="ARBA00022989"/>
    </source>
</evidence>
<evidence type="ECO:0000256" key="9">
    <source>
        <dbReference type="PIRSR" id="PIRSR640198-1"/>
    </source>
</evidence>
<organism evidence="12 13">
    <name type="scientific">Paraglomus occultum</name>
    <dbReference type="NCBI Taxonomy" id="144539"/>
    <lineage>
        <taxon>Eukaryota</taxon>
        <taxon>Fungi</taxon>
        <taxon>Fungi incertae sedis</taxon>
        <taxon>Mucoromycota</taxon>
        <taxon>Glomeromycotina</taxon>
        <taxon>Glomeromycetes</taxon>
        <taxon>Paraglomerales</taxon>
        <taxon>Paraglomeraceae</taxon>
        <taxon>Paraglomus</taxon>
    </lineage>
</organism>
<sequence>MREIFYNSDKHIVEWPNTGLDESKARKLQGRSKQPDFVVFIIHQLQKIKSGVIFVGETALNRLGAEIKFLNFQCVDYTLDFYMMDLIQGTYVIIHIGRFSVPASVKAMLSFVDEIDVLLGFCSYFSKAQLEERKALLKEIYTPSFSKLKKGTKEYLDLGKSGKVWENYFRPFEWRAQDYEFYATYSGFLDEISVIKDTIEIPVNDLLQRMIVSFSHQSCVIEGNSLGSAESQIIWEKMNQDYSIDDLQCEGAQLPEPKSLLDKPGKEIEVVEIRNHLLATHYVYNTLLKSEQEINIDNIKKIHRTLLKDTPQERVNVWGKIQQAGMFRTMSMQAVGYHLTVYPYGEEVPALTERFVQFYNKTVTSDNVEDHEPYQIHPLMNACRILSSFLHIHPFWDGNGRVGRSLMALYLARGGFPPLVFQQFDQKKYADALYKAQAEKDM</sequence>
<keyword evidence="5" id="KW-0802">TPR repeat</keyword>
<evidence type="ECO:0000259" key="11">
    <source>
        <dbReference type="PROSITE" id="PS51459"/>
    </source>
</evidence>
<evidence type="ECO:0000256" key="8">
    <source>
        <dbReference type="ARBA" id="ARBA00023136"/>
    </source>
</evidence>
<evidence type="ECO:0000256" key="5">
    <source>
        <dbReference type="ARBA" id="ARBA00022803"/>
    </source>
</evidence>
<dbReference type="InterPro" id="IPR040198">
    <property type="entry name" value="Fido_containing"/>
</dbReference>
<keyword evidence="4 10" id="KW-0547">Nucleotide-binding</keyword>
<feature type="domain" description="Fido" evidence="11">
    <location>
        <begin position="294"/>
        <end position="442"/>
    </location>
</feature>
<dbReference type="PANTHER" id="PTHR13504:SF34">
    <property type="entry name" value="PROTEIN ADENYLYLTRANSFERASE FICD"/>
    <property type="match status" value="1"/>
</dbReference>
<feature type="binding site" evidence="10">
    <location>
        <begin position="397"/>
        <end position="404"/>
    </location>
    <ligand>
        <name>ATP</name>
        <dbReference type="ChEBI" id="CHEBI:30616"/>
    </ligand>
</feature>
<dbReference type="AlphaFoldDB" id="A0A9N9D122"/>
<gene>
    <name evidence="12" type="ORF">POCULU_LOCUS8314</name>
</gene>
<evidence type="ECO:0000256" key="4">
    <source>
        <dbReference type="ARBA" id="ARBA00022741"/>
    </source>
</evidence>
<accession>A0A9N9D122</accession>
<keyword evidence="3" id="KW-0677">Repeat</keyword>
<keyword evidence="6 10" id="KW-0067">ATP-binding</keyword>
<evidence type="ECO:0000256" key="2">
    <source>
        <dbReference type="ARBA" id="ARBA00022692"/>
    </source>
</evidence>
<dbReference type="GO" id="GO:0005524">
    <property type="term" value="F:ATP binding"/>
    <property type="evidence" value="ECO:0007669"/>
    <property type="project" value="UniProtKB-KW"/>
</dbReference>
<dbReference type="PANTHER" id="PTHR13504">
    <property type="entry name" value="FIDO DOMAIN-CONTAINING PROTEIN DDB_G0283145"/>
    <property type="match status" value="1"/>
</dbReference>
<evidence type="ECO:0000256" key="10">
    <source>
        <dbReference type="PIRSR" id="PIRSR640198-2"/>
    </source>
</evidence>
<feature type="binding site" evidence="10">
    <location>
        <begin position="335"/>
        <end position="338"/>
    </location>
    <ligand>
        <name>ATP</name>
        <dbReference type="ChEBI" id="CHEBI:30616"/>
    </ligand>
</feature>
<evidence type="ECO:0000256" key="6">
    <source>
        <dbReference type="ARBA" id="ARBA00022840"/>
    </source>
</evidence>
<protein>
    <submittedName>
        <fullName evidence="12">7759_t:CDS:1</fullName>
    </submittedName>
</protein>
<keyword evidence="13" id="KW-1185">Reference proteome</keyword>
<dbReference type="Proteomes" id="UP000789572">
    <property type="component" value="Unassembled WGS sequence"/>
</dbReference>
<dbReference type="InterPro" id="IPR036597">
    <property type="entry name" value="Fido-like_dom_sf"/>
</dbReference>